<evidence type="ECO:0000313" key="1">
    <source>
        <dbReference type="EMBL" id="KAK3241692.1"/>
    </source>
</evidence>
<protein>
    <submittedName>
        <fullName evidence="1">Uncharacterized protein</fullName>
    </submittedName>
</protein>
<organism evidence="1 2">
    <name type="scientific">Cymbomonas tetramitiformis</name>
    <dbReference type="NCBI Taxonomy" id="36881"/>
    <lineage>
        <taxon>Eukaryota</taxon>
        <taxon>Viridiplantae</taxon>
        <taxon>Chlorophyta</taxon>
        <taxon>Pyramimonadophyceae</taxon>
        <taxon>Pyramimonadales</taxon>
        <taxon>Pyramimonadaceae</taxon>
        <taxon>Cymbomonas</taxon>
    </lineage>
</organism>
<gene>
    <name evidence="1" type="ORF">CYMTET_48568</name>
</gene>
<dbReference type="Proteomes" id="UP001190700">
    <property type="component" value="Unassembled WGS sequence"/>
</dbReference>
<dbReference type="AlphaFoldDB" id="A0AAE0BTX1"/>
<proteinExistence type="predicted"/>
<evidence type="ECO:0000313" key="2">
    <source>
        <dbReference type="Proteomes" id="UP001190700"/>
    </source>
</evidence>
<keyword evidence="2" id="KW-1185">Reference proteome</keyword>
<comment type="caution">
    <text evidence="1">The sequence shown here is derived from an EMBL/GenBank/DDBJ whole genome shotgun (WGS) entry which is preliminary data.</text>
</comment>
<reference evidence="1 2" key="1">
    <citation type="journal article" date="2015" name="Genome Biol. Evol.">
        <title>Comparative Genomics of a Bacterivorous Green Alga Reveals Evolutionary Causalities and Consequences of Phago-Mixotrophic Mode of Nutrition.</title>
        <authorList>
            <person name="Burns J.A."/>
            <person name="Paasch A."/>
            <person name="Narechania A."/>
            <person name="Kim E."/>
        </authorList>
    </citation>
    <scope>NUCLEOTIDE SEQUENCE [LARGE SCALE GENOMIC DNA]</scope>
    <source>
        <strain evidence="1 2">PLY_AMNH</strain>
    </source>
</reference>
<dbReference type="EMBL" id="LGRX02033334">
    <property type="protein sequence ID" value="KAK3241692.1"/>
    <property type="molecule type" value="Genomic_DNA"/>
</dbReference>
<sequence>MRTLTRERFDEAMAKHIVKKCFVDKLLDSGSPFHGTQTLRGVHILPNVDPQDVIAIFNTALASARRKTTFCDEEVKSLFIDSVFYAPVVNRLLLHDQRAGADLPTIQQWARECFARNVEDAAIAGGSTALAAAQDFRAARALRLFRTTSLNTSLTPVPRFSDLQLRRWLLVGIGRKDAFDDNNTPKFNALCVIADGRPELCDEISAASFAERAEIDLLSEYTAFASPPGVHLGGFSVGDAPTQPPVVPVPAAAEDSDDDGPTVPAPFNSCEWEGMGGLVPQFKVPNTVTFVDIVQAGRDPRALQFQNFNFGVDDTNSGILFDDSDTGSDSDVTVCQHESVLDEPVVPPPPQTFGGTLPIRFQRMALLRQPGNSFSNYREGNYR</sequence>
<accession>A0AAE0BTX1</accession>
<name>A0AAE0BTX1_9CHLO</name>